<evidence type="ECO:0000259" key="3">
    <source>
        <dbReference type="Pfam" id="PF17761"/>
    </source>
</evidence>
<dbReference type="EMBL" id="PUJV01000044">
    <property type="protein sequence ID" value="NHB98598.1"/>
    <property type="molecule type" value="Genomic_DNA"/>
</dbReference>
<dbReference type="InterPro" id="IPR053148">
    <property type="entry name" value="PD-DEXK-like_domain"/>
</dbReference>
<dbReference type="Pfam" id="PF17761">
    <property type="entry name" value="DUF1016_N"/>
    <property type="match status" value="1"/>
</dbReference>
<feature type="region of interest" description="Disordered" evidence="1">
    <location>
        <begin position="339"/>
        <end position="361"/>
    </location>
</feature>
<evidence type="ECO:0000256" key="1">
    <source>
        <dbReference type="SAM" id="MobiDB-lite"/>
    </source>
</evidence>
<dbReference type="GO" id="GO:0003676">
    <property type="term" value="F:nucleic acid binding"/>
    <property type="evidence" value="ECO:0007669"/>
    <property type="project" value="InterPro"/>
</dbReference>
<dbReference type="PANTHER" id="PTHR30547">
    <property type="entry name" value="UNCHARACTERIZED PROTEIN YHCG-RELATED"/>
    <property type="match status" value="1"/>
</dbReference>
<dbReference type="Pfam" id="PF06250">
    <property type="entry name" value="YhcG_C"/>
    <property type="match status" value="1"/>
</dbReference>
<dbReference type="InterPro" id="IPR011856">
    <property type="entry name" value="tRNA_endonuc-like_dom_sf"/>
</dbReference>
<feature type="domain" description="YhcG PDDEXK nuclease" evidence="2">
    <location>
        <begin position="183"/>
        <end position="337"/>
    </location>
</feature>
<evidence type="ECO:0000313" key="4">
    <source>
        <dbReference type="EMBL" id="NHB98598.1"/>
    </source>
</evidence>
<comment type="caution">
    <text evidence="4">The sequence shown here is derived from an EMBL/GenBank/DDBJ whole genome shotgun (WGS) entry which is preliminary data.</text>
</comment>
<protein>
    <submittedName>
        <fullName evidence="4">DUF1016 domain-containing protein</fullName>
    </submittedName>
</protein>
<dbReference type="InterPro" id="IPR009362">
    <property type="entry name" value="YhcG_C"/>
</dbReference>
<dbReference type="AlphaFoldDB" id="A0A7X5TN79"/>
<dbReference type="PANTHER" id="PTHR30547:SF0">
    <property type="entry name" value="BLR8175 PROTEIN"/>
    <property type="match status" value="1"/>
</dbReference>
<gene>
    <name evidence="4" type="ORF">C5470_20550</name>
</gene>
<keyword evidence="5" id="KW-1185">Reference proteome</keyword>
<evidence type="ECO:0000259" key="2">
    <source>
        <dbReference type="Pfam" id="PF06250"/>
    </source>
</evidence>
<feature type="domain" description="YhcG N-terminal" evidence="3">
    <location>
        <begin position="14"/>
        <end position="162"/>
    </location>
</feature>
<feature type="compositionally biased region" description="Low complexity" evidence="1">
    <location>
        <begin position="352"/>
        <end position="361"/>
    </location>
</feature>
<organism evidence="4 5">
    <name type="scientific">Photorhabdus stackebrandtii</name>
    <dbReference type="NCBI Taxonomy" id="1123042"/>
    <lineage>
        <taxon>Bacteria</taxon>
        <taxon>Pseudomonadati</taxon>
        <taxon>Pseudomonadota</taxon>
        <taxon>Gammaproteobacteria</taxon>
        <taxon>Enterobacterales</taxon>
        <taxon>Morganellaceae</taxon>
        <taxon>Photorhabdus</taxon>
    </lineage>
</organism>
<dbReference type="Gene3D" id="3.40.1350.10">
    <property type="match status" value="1"/>
</dbReference>
<proteinExistence type="predicted"/>
<sequence>MTSELQIYTSLLADVKERIRDGQFRAAQSVNAELIQMYWDIGHMLHERQRQQGWGAGIIPKLARDIVNELPEVKGFSERNLKRMLRFYREYALPRMEQQGSGKPVSAIVPQPVAQLPWGHNILLIERIKDQTERFWYAEQTQIQGWSRDSLLHMIKSNAYVRQGSAVSNFKNRLPISQSELVQQTLKDPYVFDFLTLSEPFKERELETELLKHLEKFLLELGEGFAFVGRQYRITVSEQDYYIDLLFYHLTLRAFVVIELKRGEFKPEHAGKMNFYCSVVDEKLRHSTDQPTIGLILCQTKDRILAEYALRGIQKPIGVSDYELTRTLPEDLKSSLPSIEELEAELSHNDESTSSDSTTTD</sequence>
<dbReference type="Proteomes" id="UP000547931">
    <property type="component" value="Unassembled WGS sequence"/>
</dbReference>
<dbReference type="RefSeq" id="WP_166291534.1">
    <property type="nucleotide sequence ID" value="NZ_CAWPIE010000044.1"/>
</dbReference>
<reference evidence="4 5" key="1">
    <citation type="submission" date="2018-02" db="EMBL/GenBank/DDBJ databases">
        <authorList>
            <person name="Machado R.A."/>
        </authorList>
    </citation>
    <scope>NUCLEOTIDE SEQUENCE [LARGE SCALE GENOMIC DNA]</scope>
    <source>
        <strain evidence="4 5">DSM 23271</strain>
    </source>
</reference>
<dbReference type="InterPro" id="IPR041527">
    <property type="entry name" value="YhcG_N"/>
</dbReference>
<name>A0A7X5TN79_9GAMM</name>
<evidence type="ECO:0000313" key="5">
    <source>
        <dbReference type="Proteomes" id="UP000547931"/>
    </source>
</evidence>
<accession>A0A7X5TN79</accession>